<evidence type="ECO:0000313" key="2">
    <source>
        <dbReference type="Proteomes" id="UP000789759"/>
    </source>
</evidence>
<proteinExistence type="predicted"/>
<name>A0A9N9BFX0_9GLOM</name>
<dbReference type="EMBL" id="CAJVQA010003045">
    <property type="protein sequence ID" value="CAG8564831.1"/>
    <property type="molecule type" value="Genomic_DNA"/>
</dbReference>
<reference evidence="1" key="1">
    <citation type="submission" date="2021-06" db="EMBL/GenBank/DDBJ databases">
        <authorList>
            <person name="Kallberg Y."/>
            <person name="Tangrot J."/>
            <person name="Rosling A."/>
        </authorList>
    </citation>
    <scope>NUCLEOTIDE SEQUENCE</scope>
    <source>
        <strain evidence="1">FL966</strain>
    </source>
</reference>
<dbReference type="Proteomes" id="UP000789759">
    <property type="component" value="Unassembled WGS sequence"/>
</dbReference>
<keyword evidence="2" id="KW-1185">Reference proteome</keyword>
<organism evidence="1 2">
    <name type="scientific">Cetraspora pellucida</name>
    <dbReference type="NCBI Taxonomy" id="1433469"/>
    <lineage>
        <taxon>Eukaryota</taxon>
        <taxon>Fungi</taxon>
        <taxon>Fungi incertae sedis</taxon>
        <taxon>Mucoromycota</taxon>
        <taxon>Glomeromycotina</taxon>
        <taxon>Glomeromycetes</taxon>
        <taxon>Diversisporales</taxon>
        <taxon>Gigasporaceae</taxon>
        <taxon>Cetraspora</taxon>
    </lineage>
</organism>
<protein>
    <submittedName>
        <fullName evidence="1">13568_t:CDS:1</fullName>
    </submittedName>
</protein>
<evidence type="ECO:0000313" key="1">
    <source>
        <dbReference type="EMBL" id="CAG8564831.1"/>
    </source>
</evidence>
<sequence length="117" mass="13487">MNKLTKFGKSSNVDVYTVVRVLDNIEYGVVNLKKSNNEKMKIIIRGIKGKSVGKTHIELLSVMLGRLYGTRWGHKIIIVHEDSAVINIKEKIKKFVVFIPVSQIVFYLRALRRNYIL</sequence>
<dbReference type="AlphaFoldDB" id="A0A9N9BFX0"/>
<gene>
    <name evidence="1" type="ORF">CPELLU_LOCUS5377</name>
</gene>
<comment type="caution">
    <text evidence="1">The sequence shown here is derived from an EMBL/GenBank/DDBJ whole genome shotgun (WGS) entry which is preliminary data.</text>
</comment>
<accession>A0A9N9BFX0</accession>